<keyword evidence="1" id="KW-0808">Transferase</keyword>
<keyword evidence="1" id="KW-0012">Acyltransferase</keyword>
<comment type="caution">
    <text evidence="1">The sequence shown here is derived from an EMBL/GenBank/DDBJ whole genome shotgun (WGS) entry which is preliminary data.</text>
</comment>
<protein>
    <submittedName>
        <fullName evidence="1">GNAT family N-acetyltransferase</fullName>
        <ecNumber evidence="1">2.3.1.-</ecNumber>
    </submittedName>
</protein>
<name>A0ACC5ZXF3_9RHOB</name>
<keyword evidence="2" id="KW-1185">Reference proteome</keyword>
<reference evidence="1" key="1">
    <citation type="submission" date="2022-06" db="EMBL/GenBank/DDBJ databases">
        <title>Lutimaribacter sp. EGI FJ00013, a novel bacterium isolated from a salt lake sediment enrichment.</title>
        <authorList>
            <person name="Gao L."/>
            <person name="Fang B.-Z."/>
            <person name="Li W.-J."/>
        </authorList>
    </citation>
    <scope>NUCLEOTIDE SEQUENCE</scope>
    <source>
        <strain evidence="1">EGI FJ00013</strain>
    </source>
</reference>
<dbReference type="EMBL" id="JAMQGO010000005">
    <property type="protein sequence ID" value="MCM2562446.1"/>
    <property type="molecule type" value="Genomic_DNA"/>
</dbReference>
<organism evidence="1 2">
    <name type="scientific">Lutimaribacter degradans</name>
    <dbReference type="NCBI Taxonomy" id="2945989"/>
    <lineage>
        <taxon>Bacteria</taxon>
        <taxon>Pseudomonadati</taxon>
        <taxon>Pseudomonadota</taxon>
        <taxon>Alphaproteobacteria</taxon>
        <taxon>Rhodobacterales</taxon>
        <taxon>Roseobacteraceae</taxon>
        <taxon>Lutimaribacter</taxon>
    </lineage>
</organism>
<evidence type="ECO:0000313" key="2">
    <source>
        <dbReference type="Proteomes" id="UP001203036"/>
    </source>
</evidence>
<evidence type="ECO:0000313" key="1">
    <source>
        <dbReference type="EMBL" id="MCM2562446.1"/>
    </source>
</evidence>
<dbReference type="EC" id="2.3.1.-" evidence="1"/>
<sequence>MRAMMDGVATPVSEMDHVPLQQHPAHAAALRAIGAGVLAVALPDGGRANVLLRRFGPLTLALLPRGPVWADGRAPNLDDLRAVRHALPARSILLVNGDTALPATPRLLPLVTPQTIAEWDLRAALHQKWRNRLARAERAHLPICHRAMPPDPAHWLLQREATQARQRRYRPWPPALLAAHAAQGTAHLFVAGPTQAPVAAMLFLLTGRRATYQIGWVNADGRSADAHRLLLWQAARTLREWGTTLLELGTIDTDTAPGLARYKLGTGARPRVLGATALVM</sequence>
<dbReference type="Proteomes" id="UP001203036">
    <property type="component" value="Unassembled WGS sequence"/>
</dbReference>
<proteinExistence type="predicted"/>
<gene>
    <name evidence="1" type="ORF">M8744_09855</name>
</gene>
<accession>A0ACC5ZXF3</accession>